<dbReference type="AlphaFoldDB" id="A0A8B7PND0"/>
<feature type="compositionally biased region" description="Basic residues" evidence="1">
    <location>
        <begin position="758"/>
        <end position="771"/>
    </location>
</feature>
<feature type="region of interest" description="Disordered" evidence="1">
    <location>
        <begin position="200"/>
        <end position="236"/>
    </location>
</feature>
<gene>
    <name evidence="3" type="primary">LOC108682299</name>
</gene>
<feature type="region of interest" description="Disordered" evidence="1">
    <location>
        <begin position="953"/>
        <end position="1026"/>
    </location>
</feature>
<organism evidence="2 3">
    <name type="scientific">Hyalella azteca</name>
    <name type="common">Amphipod</name>
    <dbReference type="NCBI Taxonomy" id="294128"/>
    <lineage>
        <taxon>Eukaryota</taxon>
        <taxon>Metazoa</taxon>
        <taxon>Ecdysozoa</taxon>
        <taxon>Arthropoda</taxon>
        <taxon>Crustacea</taxon>
        <taxon>Multicrustacea</taxon>
        <taxon>Malacostraca</taxon>
        <taxon>Eumalacostraca</taxon>
        <taxon>Peracarida</taxon>
        <taxon>Amphipoda</taxon>
        <taxon>Senticaudata</taxon>
        <taxon>Talitrida</taxon>
        <taxon>Talitroidea</taxon>
        <taxon>Hyalellidae</taxon>
        <taxon>Hyalella</taxon>
    </lineage>
</organism>
<feature type="compositionally biased region" description="Pro residues" evidence="1">
    <location>
        <begin position="1125"/>
        <end position="1139"/>
    </location>
</feature>
<dbReference type="GeneID" id="108682299"/>
<evidence type="ECO:0000256" key="1">
    <source>
        <dbReference type="SAM" id="MobiDB-lite"/>
    </source>
</evidence>
<accession>A0A8B7PND0</accession>
<evidence type="ECO:0000313" key="2">
    <source>
        <dbReference type="Proteomes" id="UP000694843"/>
    </source>
</evidence>
<evidence type="ECO:0000313" key="3">
    <source>
        <dbReference type="RefSeq" id="XP_018026926.1"/>
    </source>
</evidence>
<feature type="compositionally biased region" description="Low complexity" evidence="1">
    <location>
        <begin position="786"/>
        <end position="802"/>
    </location>
</feature>
<reference evidence="3" key="1">
    <citation type="submission" date="2025-08" db="UniProtKB">
        <authorList>
            <consortium name="RefSeq"/>
        </authorList>
    </citation>
    <scope>IDENTIFICATION</scope>
    <source>
        <tissue evidence="3">Whole organism</tissue>
    </source>
</reference>
<dbReference type="Proteomes" id="UP000694843">
    <property type="component" value="Unplaced"/>
</dbReference>
<feature type="region of interest" description="Disordered" evidence="1">
    <location>
        <begin position="585"/>
        <end position="634"/>
    </location>
</feature>
<dbReference type="RefSeq" id="XP_018026926.1">
    <property type="nucleotide sequence ID" value="XM_018171437.2"/>
</dbReference>
<protein>
    <submittedName>
        <fullName evidence="3">Uncharacterized protein LOC108682299</fullName>
    </submittedName>
</protein>
<feature type="region of interest" description="Disordered" evidence="1">
    <location>
        <begin position="1121"/>
        <end position="1143"/>
    </location>
</feature>
<proteinExistence type="predicted"/>
<sequence>MTTASPKAGWTSVHSMKSRFEPLAAVRSPSRGDAVERLRGAAAPSERLKGRSPPRHAVTQTPPTYDSLPAEEALVTPRDAQVCDDDRFRHKKLSDEFIYNGYKTTPRRLRSNDGPVRKTDVGACLDLQHRKTSSDFNSSKIFPSGHPELLSWKSLQNVTLQPGRHSESPQNVDGKPSHFPGINKIREVNTKVNFTSRIRNSLSSPGLHSRKHKFEIPPQSPKPDSKPGSPNDSPVMNFRERKLAFEKAVGALDETFKSLSRNTLGNKPNIRRLRSNDSSYDVYTDSFNDALESASPGAAWDNSSFETDDSTQETPPATRCSQRNSVAPLATNVSSAVYSSNSFGFSPAEKLAGKTEARDEVQNYDCNEKKRDVPSARSNRCSSARHCSNESHFELWDKKQRDTRNEADEDEVPVFCVQDFNRGKEKIVRVTPCRSRSEGAELKPETCSGLKLGTDSKSVRKLARSSCDVNGGRCNSHLSDGFREKQRMLEEVMNAENKLNELRYQRERSSSPTKRSKVFRKISFTYKPDKDKLQNRTPYAIAVYPNLSNKEILPKDNSKETSVNRISLSKLISKRNALVPTLRFPLSSPEKTRRKNSINSDKKANSVQSLLTRSSRENHHAQITQSKTTSKSTDHIEEIPEVNCTDGNQFLGQDIANSLPDVNQKTKRDFVGRQVDDEINPAIYYSSLPLLEQQHNSMVEPVDPIAPPVNSIASPVKPSELYVFKNLRTSADFSRDNSDDTAVLVKRPPSAVGAPIRPPRRRNPGAPRKKSQAPQPPTLASLDNNAAKSSQDSSHSAKASDAPKYTSTSPPEGEGPTLDVLPDAYQIVAPTKPDLNGDADEPPQHSDVACVPLIESNIRNGEVIKGADISSDVPSVDQATSNKMLLQDHAAMPSKTNGACHQSVRLAEHTDQEPKGVQGTCQLQNVKLLHLLTCDNLTNSETKDSISAEPFLTTSVDNNDGEEFSLNETSSYSQTVAESNANSKDRKAASYLPPGPPPQKPPRTFAYEEERMRSSRPVLPHGSPPPGPEAFKEHFIEVASSAVPAAPIYSVVKKRSPPLLTPNTSDLNVKPEIAPKPAHISALVRKKRFSLAESTPCEVGQAPHPHAGFSSFSQLRYSLRKHPPHLPPPSPPCGPPPSTPTTASALRLEQEACVRPGAFDRQKSLSDETLCSSSGYHRTAEHVYATPNLRPRDLQRSDGEGLHYMCSDLMLDAKDVGDRRASVSPARLISAWKLEFRQSCRLVHNKLKKTVQR</sequence>
<feature type="region of interest" description="Disordered" evidence="1">
    <location>
        <begin position="732"/>
        <end position="819"/>
    </location>
</feature>
<dbReference type="OrthoDB" id="6373604at2759"/>
<feature type="compositionally biased region" description="Polar residues" evidence="1">
    <location>
        <begin position="312"/>
        <end position="325"/>
    </location>
</feature>
<feature type="region of interest" description="Disordered" evidence="1">
    <location>
        <begin position="24"/>
        <end position="67"/>
    </location>
</feature>
<keyword evidence="2" id="KW-1185">Reference proteome</keyword>
<feature type="compositionally biased region" description="Polar residues" evidence="1">
    <location>
        <begin position="966"/>
        <end position="982"/>
    </location>
</feature>
<dbReference type="KEGG" id="hazt:108682299"/>
<feature type="region of interest" description="Disordered" evidence="1">
    <location>
        <begin position="294"/>
        <end position="325"/>
    </location>
</feature>
<feature type="region of interest" description="Disordered" evidence="1">
    <location>
        <begin position="160"/>
        <end position="182"/>
    </location>
</feature>
<name>A0A8B7PND0_HYAAZ</name>